<keyword evidence="2" id="KW-0449">Lipoprotein</keyword>
<dbReference type="RefSeq" id="WP_379711205.1">
    <property type="nucleotide sequence ID" value="NZ_JBHTBS010000003.1"/>
</dbReference>
<gene>
    <name evidence="2" type="primary">lptE</name>
    <name evidence="2" type="ORF">ACFQY0_08165</name>
</gene>
<keyword evidence="3" id="KW-1185">Reference proteome</keyword>
<dbReference type="EMBL" id="JBHTBS010000003">
    <property type="protein sequence ID" value="MFC7337149.1"/>
    <property type="molecule type" value="Genomic_DNA"/>
</dbReference>
<reference evidence="3" key="1">
    <citation type="journal article" date="2019" name="Int. J. Syst. Evol. Microbiol.">
        <title>The Global Catalogue of Microorganisms (GCM) 10K type strain sequencing project: providing services to taxonomists for standard genome sequencing and annotation.</title>
        <authorList>
            <consortium name="The Broad Institute Genomics Platform"/>
            <consortium name="The Broad Institute Genome Sequencing Center for Infectious Disease"/>
            <person name="Wu L."/>
            <person name="Ma J."/>
        </authorList>
    </citation>
    <scope>NUCLEOTIDE SEQUENCE [LARGE SCALE GENOMIC DNA]</scope>
    <source>
        <strain evidence="3">CGMCC 4.1467</strain>
    </source>
</reference>
<dbReference type="Proteomes" id="UP001596472">
    <property type="component" value="Unassembled WGS sequence"/>
</dbReference>
<name>A0ABW2L5Z5_9BACT</name>
<comment type="caution">
    <text evidence="2">The sequence shown here is derived from an EMBL/GenBank/DDBJ whole genome shotgun (WGS) entry which is preliminary data.</text>
</comment>
<accession>A0ABW2L5Z5</accession>
<evidence type="ECO:0000256" key="1">
    <source>
        <dbReference type="SAM" id="SignalP"/>
    </source>
</evidence>
<evidence type="ECO:0000313" key="2">
    <source>
        <dbReference type="EMBL" id="MFC7337149.1"/>
    </source>
</evidence>
<protein>
    <submittedName>
        <fullName evidence="2">LPS assembly lipoprotein LptE</fullName>
    </submittedName>
</protein>
<organism evidence="2 3">
    <name type="scientific">Haloferula chungangensis</name>
    <dbReference type="NCBI Taxonomy" id="1048331"/>
    <lineage>
        <taxon>Bacteria</taxon>
        <taxon>Pseudomonadati</taxon>
        <taxon>Verrucomicrobiota</taxon>
        <taxon>Verrucomicrobiia</taxon>
        <taxon>Verrucomicrobiales</taxon>
        <taxon>Verrucomicrobiaceae</taxon>
        <taxon>Haloferula</taxon>
    </lineage>
</organism>
<feature type="signal peptide" evidence="1">
    <location>
        <begin position="1"/>
        <end position="20"/>
    </location>
</feature>
<evidence type="ECO:0000313" key="3">
    <source>
        <dbReference type="Proteomes" id="UP001596472"/>
    </source>
</evidence>
<sequence>MRFFSLLLCLLLSSCGGYQLGGVKPAIMRDVETIAIPMFKNDTLHPRAETLATSAATDAFVQDGTYRIATSADADAILEATLHEIDYTQIRSTRLDTLRPEELQNSVTIVWVLRDTRDANRVLARGSSVGVSRFFVDSNLQTSRNNALPDALERASQAMVSRLANGF</sequence>
<dbReference type="PROSITE" id="PS51257">
    <property type="entry name" value="PROKAR_LIPOPROTEIN"/>
    <property type="match status" value="1"/>
</dbReference>
<keyword evidence="1" id="KW-0732">Signal</keyword>
<feature type="chain" id="PRO_5045928895" evidence="1">
    <location>
        <begin position="21"/>
        <end position="167"/>
    </location>
</feature>
<proteinExistence type="predicted"/>